<sequence length="25" mass="2830">MSSSVIRILSKSQYFLLGFRIPLSS</sequence>
<proteinExistence type="predicted"/>
<name>A0A1I7X151_HETBA</name>
<evidence type="ECO:0000313" key="1">
    <source>
        <dbReference type="Proteomes" id="UP000095283"/>
    </source>
</evidence>
<dbReference type="WBParaSite" id="Hba_11158">
    <property type="protein sequence ID" value="Hba_11158"/>
    <property type="gene ID" value="Hba_11158"/>
</dbReference>
<evidence type="ECO:0000313" key="2">
    <source>
        <dbReference type="WBParaSite" id="Hba_11158"/>
    </source>
</evidence>
<dbReference type="AlphaFoldDB" id="A0A1I7X151"/>
<keyword evidence="1" id="KW-1185">Reference proteome</keyword>
<reference evidence="2" key="1">
    <citation type="submission" date="2016-11" db="UniProtKB">
        <authorList>
            <consortium name="WormBaseParasite"/>
        </authorList>
    </citation>
    <scope>IDENTIFICATION</scope>
</reference>
<dbReference type="Proteomes" id="UP000095283">
    <property type="component" value="Unplaced"/>
</dbReference>
<organism evidence="1 2">
    <name type="scientific">Heterorhabditis bacteriophora</name>
    <name type="common">Entomopathogenic nematode worm</name>
    <dbReference type="NCBI Taxonomy" id="37862"/>
    <lineage>
        <taxon>Eukaryota</taxon>
        <taxon>Metazoa</taxon>
        <taxon>Ecdysozoa</taxon>
        <taxon>Nematoda</taxon>
        <taxon>Chromadorea</taxon>
        <taxon>Rhabditida</taxon>
        <taxon>Rhabditina</taxon>
        <taxon>Rhabditomorpha</taxon>
        <taxon>Strongyloidea</taxon>
        <taxon>Heterorhabditidae</taxon>
        <taxon>Heterorhabditis</taxon>
    </lineage>
</organism>
<accession>A0A1I7X151</accession>
<protein>
    <submittedName>
        <fullName evidence="2">Uncharacterized protein</fullName>
    </submittedName>
</protein>